<dbReference type="Proteomes" id="UP000053110">
    <property type="component" value="Unassembled WGS sequence"/>
</dbReference>
<reference evidence="7" key="1">
    <citation type="journal article" date="2013" name="Nat. Genet.">
        <title>The wheat powdery mildew genome shows the unique evolution of an obligate biotroph.</title>
        <authorList>
            <person name="Wicker T."/>
            <person name="Oberhaensli S."/>
            <person name="Parlange F."/>
            <person name="Buchmann J.P."/>
            <person name="Shatalina M."/>
            <person name="Roffler S."/>
            <person name="Ben-David R."/>
            <person name="Dolezel J."/>
            <person name="Simkova H."/>
            <person name="Schulze-Lefert P."/>
            <person name="Spanu P.D."/>
            <person name="Bruggmann R."/>
            <person name="Amselem J."/>
            <person name="Quesneville H."/>
            <person name="Ver Loren van Themaat E."/>
            <person name="Paape T."/>
            <person name="Shimizu K.K."/>
            <person name="Keller B."/>
        </authorList>
    </citation>
    <scope>NUCLEOTIDE SEQUENCE [LARGE SCALE GENOMIC DNA]</scope>
    <source>
        <strain evidence="7">96224</strain>
    </source>
</reference>
<dbReference type="InterPro" id="IPR012678">
    <property type="entry name" value="Ribosomal_uL23/eL15/eS24_sf"/>
</dbReference>
<dbReference type="AlphaFoldDB" id="A0A656KEJ9"/>
<dbReference type="PANTHER" id="PTHR12059">
    <property type="entry name" value="RIBOSOMAL PROTEIN L23-RELATED"/>
    <property type="match status" value="1"/>
</dbReference>
<dbReference type="Gene3D" id="3.30.70.330">
    <property type="match status" value="1"/>
</dbReference>
<dbReference type="SUPFAM" id="SSF54189">
    <property type="entry name" value="Ribosomal proteins S24e, L23 and L15e"/>
    <property type="match status" value="1"/>
</dbReference>
<evidence type="ECO:0000313" key="7">
    <source>
        <dbReference type="Proteomes" id="UP000053110"/>
    </source>
</evidence>
<evidence type="ECO:0000313" key="6">
    <source>
        <dbReference type="EMBL" id="EPQ61486.1"/>
    </source>
</evidence>
<sequence length="211" mass="24805">MKINGFPSICAGAKATKAWKQKSILVCISIANLQNYRPDFTITLLNTPHSPPTFASFVVPLKFNKLDMRDYLWNMYNIRCLDVRSFIIQQKLQFDRPGALRPRREPFRPRSVKRMTIEMEKGFVWPKMGDLSQWDHETFLASEKEQEEFQNDRQPSARQNPSKERESLAQQARELIKQSQRQKEEMLISKDNLEEVEVEADIDLKEDLSNR</sequence>
<evidence type="ECO:0000256" key="5">
    <source>
        <dbReference type="SAM" id="MobiDB-lite"/>
    </source>
</evidence>
<dbReference type="OrthoDB" id="275582at2759"/>
<dbReference type="GO" id="GO:0032543">
    <property type="term" value="P:mitochondrial translation"/>
    <property type="evidence" value="ECO:0007669"/>
    <property type="project" value="TreeGrafter"/>
</dbReference>
<dbReference type="InterPro" id="IPR013025">
    <property type="entry name" value="Ribosomal_uL23-like"/>
</dbReference>
<accession>A0A656KEJ9</accession>
<dbReference type="InterPro" id="IPR012677">
    <property type="entry name" value="Nucleotide-bd_a/b_plait_sf"/>
</dbReference>
<evidence type="ECO:0000256" key="2">
    <source>
        <dbReference type="ARBA" id="ARBA00022980"/>
    </source>
</evidence>
<dbReference type="EMBL" id="KE375221">
    <property type="protein sequence ID" value="EPQ61486.1"/>
    <property type="molecule type" value="Genomic_DNA"/>
</dbReference>
<gene>
    <name evidence="6" type="ORF">BGT96224_4778</name>
</gene>
<feature type="region of interest" description="Disordered" evidence="5">
    <location>
        <begin position="143"/>
        <end position="171"/>
    </location>
</feature>
<comment type="similarity">
    <text evidence="1">Belongs to the universal ribosomal protein uL23 family.</text>
</comment>
<dbReference type="PANTHER" id="PTHR12059:SF5">
    <property type="entry name" value="LARGE RIBOSOMAL SUBUNIT PROTEIN UL23M"/>
    <property type="match status" value="1"/>
</dbReference>
<dbReference type="GO" id="GO:0003735">
    <property type="term" value="F:structural constituent of ribosome"/>
    <property type="evidence" value="ECO:0007669"/>
    <property type="project" value="InterPro"/>
</dbReference>
<evidence type="ECO:0000256" key="4">
    <source>
        <dbReference type="ARBA" id="ARBA00039977"/>
    </source>
</evidence>
<name>A0A656KEJ9_BLUGR</name>
<dbReference type="Pfam" id="PF00276">
    <property type="entry name" value="Ribosomal_L23"/>
    <property type="match status" value="1"/>
</dbReference>
<organism evidence="6 7">
    <name type="scientific">Blumeria graminis f. sp. tritici 96224</name>
    <dbReference type="NCBI Taxonomy" id="1268274"/>
    <lineage>
        <taxon>Eukaryota</taxon>
        <taxon>Fungi</taxon>
        <taxon>Dikarya</taxon>
        <taxon>Ascomycota</taxon>
        <taxon>Pezizomycotina</taxon>
        <taxon>Leotiomycetes</taxon>
        <taxon>Erysiphales</taxon>
        <taxon>Erysiphaceae</taxon>
        <taxon>Blumeria</taxon>
    </lineage>
</organism>
<dbReference type="GO" id="GO:0005762">
    <property type="term" value="C:mitochondrial large ribosomal subunit"/>
    <property type="evidence" value="ECO:0007669"/>
    <property type="project" value="TreeGrafter"/>
</dbReference>
<protein>
    <recommendedName>
        <fullName evidence="4">Large ribosomal subunit protein uL23m</fullName>
    </recommendedName>
</protein>
<evidence type="ECO:0000256" key="1">
    <source>
        <dbReference type="ARBA" id="ARBA00006700"/>
    </source>
</evidence>
<proteinExistence type="inferred from homology"/>
<evidence type="ECO:0000256" key="3">
    <source>
        <dbReference type="ARBA" id="ARBA00023274"/>
    </source>
</evidence>
<keyword evidence="2" id="KW-0689">Ribosomal protein</keyword>
<keyword evidence="3" id="KW-0687">Ribonucleoprotein</keyword>